<feature type="transmembrane region" description="Helical" evidence="10">
    <location>
        <begin position="344"/>
        <end position="371"/>
    </location>
</feature>
<keyword evidence="9 10" id="KW-0739">Sodium transport</keyword>
<feature type="domain" description="Cation/H+ exchanger transmembrane" evidence="11">
    <location>
        <begin position="15"/>
        <end position="407"/>
    </location>
</feature>
<feature type="transmembrane region" description="Helical" evidence="10">
    <location>
        <begin position="85"/>
        <end position="108"/>
    </location>
</feature>
<feature type="transmembrane region" description="Helical" evidence="10">
    <location>
        <begin position="56"/>
        <end position="73"/>
    </location>
</feature>
<proteinExistence type="inferred from homology"/>
<dbReference type="Proteomes" id="UP000263900">
    <property type="component" value="Chromosome"/>
</dbReference>
<keyword evidence="2 10" id="KW-0813">Transport</keyword>
<keyword evidence="5 10" id="KW-1133">Transmembrane helix</keyword>
<keyword evidence="3 10" id="KW-1003">Cell membrane</keyword>
<dbReference type="PANTHER" id="PTHR10110">
    <property type="entry name" value="SODIUM/HYDROGEN EXCHANGER"/>
    <property type="match status" value="1"/>
</dbReference>
<evidence type="ECO:0000256" key="1">
    <source>
        <dbReference type="ARBA" id="ARBA00004651"/>
    </source>
</evidence>
<evidence type="ECO:0000256" key="2">
    <source>
        <dbReference type="ARBA" id="ARBA00022448"/>
    </source>
</evidence>
<dbReference type="GO" id="GO:0098719">
    <property type="term" value="P:sodium ion import across plasma membrane"/>
    <property type="evidence" value="ECO:0007669"/>
    <property type="project" value="TreeGrafter"/>
</dbReference>
<gene>
    <name evidence="12" type="ORF">D3H65_23315</name>
</gene>
<keyword evidence="13" id="KW-1185">Reference proteome</keyword>
<evidence type="ECO:0000256" key="8">
    <source>
        <dbReference type="ARBA" id="ARBA00023136"/>
    </source>
</evidence>
<dbReference type="GO" id="GO:0015385">
    <property type="term" value="F:sodium:proton antiporter activity"/>
    <property type="evidence" value="ECO:0007669"/>
    <property type="project" value="InterPro"/>
</dbReference>
<feature type="transmembrane region" description="Helical" evidence="10">
    <location>
        <begin position="304"/>
        <end position="323"/>
    </location>
</feature>
<organism evidence="12 13">
    <name type="scientific">Paraflavitalea soli</name>
    <dbReference type="NCBI Taxonomy" id="2315862"/>
    <lineage>
        <taxon>Bacteria</taxon>
        <taxon>Pseudomonadati</taxon>
        <taxon>Bacteroidota</taxon>
        <taxon>Chitinophagia</taxon>
        <taxon>Chitinophagales</taxon>
        <taxon>Chitinophagaceae</taxon>
        <taxon>Paraflavitalea</taxon>
    </lineage>
</organism>
<reference evidence="12 13" key="1">
    <citation type="submission" date="2018-09" db="EMBL/GenBank/DDBJ databases">
        <title>Genome sequencing of strain 6GH32-13.</title>
        <authorList>
            <person name="Weon H.-Y."/>
            <person name="Heo J."/>
            <person name="Kwon S.-W."/>
        </authorList>
    </citation>
    <scope>NUCLEOTIDE SEQUENCE [LARGE SCALE GENOMIC DNA]</scope>
    <source>
        <strain evidence="12 13">5GH32-13</strain>
    </source>
</reference>
<evidence type="ECO:0000313" key="12">
    <source>
        <dbReference type="EMBL" id="AXY76744.1"/>
    </source>
</evidence>
<keyword evidence="4 10" id="KW-0812">Transmembrane</keyword>
<dbReference type="GO" id="GO:0005886">
    <property type="term" value="C:plasma membrane"/>
    <property type="evidence" value="ECO:0007669"/>
    <property type="project" value="UniProtKB-SubCell"/>
</dbReference>
<name>A0A3B7MQD1_9BACT</name>
<evidence type="ECO:0000313" key="13">
    <source>
        <dbReference type="Proteomes" id="UP000263900"/>
    </source>
</evidence>
<dbReference type="Gene3D" id="6.10.140.1330">
    <property type="match status" value="1"/>
</dbReference>
<evidence type="ECO:0000256" key="4">
    <source>
        <dbReference type="ARBA" id="ARBA00022692"/>
    </source>
</evidence>
<dbReference type="Pfam" id="PF00999">
    <property type="entry name" value="Na_H_Exchanger"/>
    <property type="match status" value="1"/>
</dbReference>
<dbReference type="AlphaFoldDB" id="A0A3B7MQD1"/>
<keyword evidence="10" id="KW-0050">Antiport</keyword>
<feature type="transmembrane region" description="Helical" evidence="10">
    <location>
        <begin position="272"/>
        <end position="292"/>
    </location>
</feature>
<protein>
    <submittedName>
        <fullName evidence="12">Na+/H+ antiporter</fullName>
    </submittedName>
</protein>
<keyword evidence="6 10" id="KW-0915">Sodium</keyword>
<dbReference type="InterPro" id="IPR006153">
    <property type="entry name" value="Cation/H_exchanger_TM"/>
</dbReference>
<evidence type="ECO:0000259" key="11">
    <source>
        <dbReference type="Pfam" id="PF00999"/>
    </source>
</evidence>
<dbReference type="NCBIfam" id="TIGR00831">
    <property type="entry name" value="a_cpa1"/>
    <property type="match status" value="1"/>
</dbReference>
<dbReference type="RefSeq" id="WP_119052621.1">
    <property type="nucleotide sequence ID" value="NZ_CP032157.1"/>
</dbReference>
<feature type="transmembrane region" description="Helical" evidence="10">
    <location>
        <begin position="225"/>
        <end position="251"/>
    </location>
</feature>
<evidence type="ECO:0000256" key="9">
    <source>
        <dbReference type="ARBA" id="ARBA00023201"/>
    </source>
</evidence>
<dbReference type="KEGG" id="pseg:D3H65_23315"/>
<feature type="transmembrane region" description="Helical" evidence="10">
    <location>
        <begin position="157"/>
        <end position="177"/>
    </location>
</feature>
<feature type="transmembrane region" description="Helical" evidence="10">
    <location>
        <begin position="184"/>
        <end position="205"/>
    </location>
</feature>
<keyword evidence="7 10" id="KW-0406">Ion transport</keyword>
<feature type="transmembrane region" description="Helical" evidence="10">
    <location>
        <begin position="30"/>
        <end position="50"/>
    </location>
</feature>
<dbReference type="PANTHER" id="PTHR10110:SF86">
    <property type="entry name" value="SODIUM_HYDROGEN EXCHANGER 7"/>
    <property type="match status" value="1"/>
</dbReference>
<dbReference type="EMBL" id="CP032157">
    <property type="protein sequence ID" value="AXY76744.1"/>
    <property type="molecule type" value="Genomic_DNA"/>
</dbReference>
<evidence type="ECO:0000256" key="5">
    <source>
        <dbReference type="ARBA" id="ARBA00022989"/>
    </source>
</evidence>
<evidence type="ECO:0000256" key="10">
    <source>
        <dbReference type="RuleBase" id="RU366002"/>
    </source>
</evidence>
<comment type="similarity">
    <text evidence="10">Belongs to the monovalent cation:proton antiporter 1 (CPA1) transporter (TC 2.A.36) family.</text>
</comment>
<evidence type="ECO:0000256" key="6">
    <source>
        <dbReference type="ARBA" id="ARBA00023053"/>
    </source>
</evidence>
<evidence type="ECO:0000256" key="3">
    <source>
        <dbReference type="ARBA" id="ARBA00022475"/>
    </source>
</evidence>
<sequence length="530" mass="59301">MLQDNLLLIISLLFVVSMLTMLSDKVRISYPILLVIAGLGIGFIPGAPSITLEPDLVFIIFLPPLLYAAAWNTSWNDFWKFRRPIFMLAFGLVIFTATAIAFTSHAIIPGFSLPMGFLLGAIISPPDAIAATSVLQQLKVPKRITAILEGESLINDASSLIVFRFALAAIFTGQFTLWEAGANFLLVAVMGVVIGLAIAHVVYLIHRFLPTTPSIDTAITLISPYLMYIAAEHFHFSGVLAVVAGGLFLSFRSHEVFSYSTRLQAVSVWETLVFLLNGVVFIMIGLELPFIIKELGESSIFDAILYAVIISLVTIVVRILWVYPGAYLPRIFNKKIREREPRPTWGSVFIVGWSGMRGVVSLASALAVPITMSNGQAFPQRNLFLFITFVVILFTLVLQGLSLPWLIRILKIEAPESEAHHDHAIRLRLATAVVDLLEKSYTEESASIEAFIRIKERYQRMADIANSRLQKDENTQHAGAFLPKYRKMLLEAVQVRRAELAKMSRLREFPDELIRKRETELDLEEARLRK</sequence>
<dbReference type="InterPro" id="IPR004705">
    <property type="entry name" value="Cation/H_exchanger_CPA1_bac"/>
</dbReference>
<comment type="subcellular location">
    <subcellularLocation>
        <location evidence="1 10">Cell membrane</location>
        <topology evidence="1 10">Multi-pass membrane protein</topology>
    </subcellularLocation>
</comment>
<dbReference type="GO" id="GO:0051453">
    <property type="term" value="P:regulation of intracellular pH"/>
    <property type="evidence" value="ECO:0007669"/>
    <property type="project" value="TreeGrafter"/>
</dbReference>
<comment type="function">
    <text evidence="10">Na(+)/H(+) antiporter that extrudes sodium in exchange for external protons.</text>
</comment>
<evidence type="ECO:0000256" key="7">
    <source>
        <dbReference type="ARBA" id="ARBA00023065"/>
    </source>
</evidence>
<dbReference type="GO" id="GO:0015386">
    <property type="term" value="F:potassium:proton antiporter activity"/>
    <property type="evidence" value="ECO:0007669"/>
    <property type="project" value="TreeGrafter"/>
</dbReference>
<dbReference type="OrthoDB" id="9809206at2"/>
<dbReference type="InterPro" id="IPR018422">
    <property type="entry name" value="Cation/H_exchanger_CPA1"/>
</dbReference>
<keyword evidence="8 10" id="KW-0472">Membrane</keyword>
<feature type="transmembrane region" description="Helical" evidence="10">
    <location>
        <begin position="6"/>
        <end position="23"/>
    </location>
</feature>
<accession>A0A3B7MQD1</accession>
<feature type="transmembrane region" description="Helical" evidence="10">
    <location>
        <begin position="383"/>
        <end position="407"/>
    </location>
</feature>